<accession>A0A0K0E7V0</accession>
<dbReference type="Proteomes" id="UP000035681">
    <property type="component" value="Unplaced"/>
</dbReference>
<name>A0A0K0E7V0_STRER</name>
<organism evidence="3">
    <name type="scientific">Strongyloides stercoralis</name>
    <name type="common">Threadworm</name>
    <dbReference type="NCBI Taxonomy" id="6248"/>
    <lineage>
        <taxon>Eukaryota</taxon>
        <taxon>Metazoa</taxon>
        <taxon>Ecdysozoa</taxon>
        <taxon>Nematoda</taxon>
        <taxon>Chromadorea</taxon>
        <taxon>Rhabditida</taxon>
        <taxon>Tylenchina</taxon>
        <taxon>Panagrolaimomorpha</taxon>
        <taxon>Strongyloidoidea</taxon>
        <taxon>Strongyloididae</taxon>
        <taxon>Strongyloides</taxon>
    </lineage>
</organism>
<protein>
    <submittedName>
        <fullName evidence="3 4">Protein regulator of cytokinesis 1</fullName>
    </submittedName>
</protein>
<evidence type="ECO:0000256" key="1">
    <source>
        <dbReference type="SAM" id="Coils"/>
    </source>
</evidence>
<sequence length="487" mass="57728">MLIVGKSHELINYLDKNIKKIEEMWDEIGMEEEIRVEKTTDFCEKIKSIMDSVVTEETTNYNSVLENSKKFLEEINSLRVALKLKKYNVDILRLNTVSYCEVLKKEVENLKVERDKLIQKQIDTLKTLENLSYRLSVPIKNIVICNSLLDPKEWDEVQKEFTRLTDLFEKRTTEFVTTKKEILRLKGFTKKICTPKQLDMLNVDVGREDFICSKEILNKIKSLLEEAQNEYDKWRLEKIGTYNELIQQLYLLYDKCAIPDLERLFSDDLNIDFVDDEDINKVQEEIVKYELLYNNHKDLYDTYYKWLIAWKDYLKVKADLANPNVYKDRTHDIQQVLLRQKDANTRQKLYIDKLKLGDGSKIKINGSTMYEKALSNIENHKKQEELKKQLKLEKKNKVINTEALDDIGMSKLLEKFPRHKAFVSRRQVRSDTFIMLTTPTIRSNFNYIRNNSSIYSNKKISGANRFSIKKRDPLKILNKTSTKRIKY</sequence>
<evidence type="ECO:0000313" key="2">
    <source>
        <dbReference type="Proteomes" id="UP000035681"/>
    </source>
</evidence>
<evidence type="ECO:0000313" key="4">
    <source>
        <dbReference type="WBParaSite" id="TCONS_00003112.p1"/>
    </source>
</evidence>
<dbReference type="WBParaSite" id="SSTP_0000557800.1">
    <property type="protein sequence ID" value="SSTP_0000557800.1"/>
    <property type="gene ID" value="SSTP_0000557800"/>
</dbReference>
<keyword evidence="1" id="KW-0175">Coiled coil</keyword>
<feature type="coiled-coil region" evidence="1">
    <location>
        <begin position="217"/>
        <end position="244"/>
    </location>
</feature>
<proteinExistence type="predicted"/>
<dbReference type="AlphaFoldDB" id="A0A0K0E7V0"/>
<reference evidence="3" key="1">
    <citation type="submission" date="2015-08" db="UniProtKB">
        <authorList>
            <consortium name="WormBaseParasite"/>
        </authorList>
    </citation>
    <scope>IDENTIFICATION</scope>
</reference>
<dbReference type="Pfam" id="PF03999">
    <property type="entry name" value="MAP65_ASE1"/>
    <property type="match status" value="1"/>
</dbReference>
<dbReference type="STRING" id="6248.A0A0K0E7V0"/>
<keyword evidence="2" id="KW-1185">Reference proteome</keyword>
<evidence type="ECO:0000313" key="3">
    <source>
        <dbReference type="WBParaSite" id="SSTP_0000557800.1"/>
    </source>
</evidence>
<dbReference type="WBParaSite" id="TCONS_00003112.p1">
    <property type="protein sequence ID" value="TCONS_00003112.p1"/>
    <property type="gene ID" value="XLOC_002868"/>
</dbReference>